<sequence>MVNCFSALFVFLVKFLEPPSQISLEAVYTLQLVGFSTGCAGCLLTLVTMRHTDWKLWFIEKNSVYNAGIVHVGIWKICFPPNLKGFATYQVRCCHEFAFYEEFFPIEMKACQLLMAVSSLLAFLGLVFSFLTPWNICCQTHNYMKIRWLFILGGLFFMLSSICVIVPVSWNVYSVSRNESIPFSYSFSLPARPIVQRNGSAVFLGYMSGILMLISGLCIIIQRSFMRPIRITAV</sequence>
<dbReference type="GO" id="GO:0007155">
    <property type="term" value="P:cell adhesion"/>
    <property type="evidence" value="ECO:0000318"/>
    <property type="project" value="GO_Central"/>
</dbReference>
<dbReference type="GO" id="GO:0005198">
    <property type="term" value="F:structural molecule activity"/>
    <property type="evidence" value="ECO:0007669"/>
    <property type="project" value="InterPro"/>
</dbReference>
<reference evidence="12" key="2">
    <citation type="submission" date="2025-08" db="UniProtKB">
        <authorList>
            <consortium name="Ensembl"/>
        </authorList>
    </citation>
    <scope>IDENTIFICATION</scope>
</reference>
<evidence type="ECO:0000256" key="6">
    <source>
        <dbReference type="ARBA" id="ARBA00022692"/>
    </source>
</evidence>
<dbReference type="Bgee" id="ENSACAG00000000827">
    <property type="expression patterns" value="Expressed in brain"/>
</dbReference>
<keyword evidence="13" id="KW-1185">Reference proteome</keyword>
<evidence type="ECO:0000256" key="1">
    <source>
        <dbReference type="ARBA" id="ARBA00004435"/>
    </source>
</evidence>
<dbReference type="GeneTree" id="ENSGT00390000005717"/>
<keyword evidence="4" id="KW-0796">Tight junction</keyword>
<keyword evidence="5" id="KW-1003">Cell membrane</keyword>
<evidence type="ECO:0000256" key="10">
    <source>
        <dbReference type="SAM" id="Phobius"/>
    </source>
</evidence>
<dbReference type="HOGENOM" id="CLU_084794_0_0_1"/>
<feature type="chain" id="PRO_5032805763" description="Claudin" evidence="11">
    <location>
        <begin position="16"/>
        <end position="234"/>
    </location>
</feature>
<feature type="transmembrane region" description="Helical" evidence="10">
    <location>
        <begin position="113"/>
        <end position="136"/>
    </location>
</feature>
<dbReference type="PRINTS" id="PR01077">
    <property type="entry name" value="CLAUDIN"/>
</dbReference>
<evidence type="ECO:0000256" key="7">
    <source>
        <dbReference type="ARBA" id="ARBA00022949"/>
    </source>
</evidence>
<feature type="transmembrane region" description="Helical" evidence="10">
    <location>
        <begin position="148"/>
        <end position="170"/>
    </location>
</feature>
<proteinExistence type="inferred from homology"/>
<dbReference type="InterPro" id="IPR004031">
    <property type="entry name" value="PMP22/EMP/MP20/Claudin"/>
</dbReference>
<keyword evidence="11" id="KW-0732">Signal</keyword>
<evidence type="ECO:0000256" key="9">
    <source>
        <dbReference type="ARBA" id="ARBA00023136"/>
    </source>
</evidence>
<dbReference type="GO" id="GO:0070830">
    <property type="term" value="P:bicellular tight junction assembly"/>
    <property type="evidence" value="ECO:0000318"/>
    <property type="project" value="GO_Central"/>
</dbReference>
<accession>G1K8S4</accession>
<protein>
    <recommendedName>
        <fullName evidence="14">Claudin</fullName>
    </recommendedName>
</protein>
<keyword evidence="7" id="KW-0965">Cell junction</keyword>
<dbReference type="InterPro" id="IPR006187">
    <property type="entry name" value="Claudin"/>
</dbReference>
<comment type="subcellular location">
    <subcellularLocation>
        <location evidence="1">Cell junction</location>
        <location evidence="1">Tight junction</location>
    </subcellularLocation>
    <subcellularLocation>
        <location evidence="2">Cell membrane</location>
        <topology evidence="2">Multi-pass membrane protein</topology>
    </subcellularLocation>
</comment>
<evidence type="ECO:0000256" key="4">
    <source>
        <dbReference type="ARBA" id="ARBA00022427"/>
    </source>
</evidence>
<dbReference type="InParanoid" id="G1K8S4"/>
<dbReference type="Pfam" id="PF13903">
    <property type="entry name" value="Claudin_2"/>
    <property type="match status" value="1"/>
</dbReference>
<comment type="similarity">
    <text evidence="3">Belongs to the claudin family.</text>
</comment>
<feature type="transmembrane region" description="Helical" evidence="10">
    <location>
        <begin position="201"/>
        <end position="221"/>
    </location>
</feature>
<name>G1K8S4_ANOCA</name>
<dbReference type="Proteomes" id="UP000001646">
    <property type="component" value="Chromosome 3"/>
</dbReference>
<evidence type="ECO:0000256" key="11">
    <source>
        <dbReference type="SAM" id="SignalP"/>
    </source>
</evidence>
<keyword evidence="6 10" id="KW-0812">Transmembrane</keyword>
<organism evidence="12 13">
    <name type="scientific">Anolis carolinensis</name>
    <name type="common">Green anole</name>
    <name type="synonym">American chameleon</name>
    <dbReference type="NCBI Taxonomy" id="28377"/>
    <lineage>
        <taxon>Eukaryota</taxon>
        <taxon>Metazoa</taxon>
        <taxon>Chordata</taxon>
        <taxon>Craniata</taxon>
        <taxon>Vertebrata</taxon>
        <taxon>Euteleostomi</taxon>
        <taxon>Lepidosauria</taxon>
        <taxon>Squamata</taxon>
        <taxon>Bifurcata</taxon>
        <taxon>Unidentata</taxon>
        <taxon>Episquamata</taxon>
        <taxon>Toxicofera</taxon>
        <taxon>Iguania</taxon>
        <taxon>Dactyloidae</taxon>
        <taxon>Anolis</taxon>
    </lineage>
</organism>
<evidence type="ECO:0000256" key="2">
    <source>
        <dbReference type="ARBA" id="ARBA00004651"/>
    </source>
</evidence>
<evidence type="ECO:0000313" key="13">
    <source>
        <dbReference type="Proteomes" id="UP000001646"/>
    </source>
</evidence>
<evidence type="ECO:0000313" key="12">
    <source>
        <dbReference type="Ensembl" id="ENSACAP00000000713.3"/>
    </source>
</evidence>
<dbReference type="Ensembl" id="ENSACAT00000000737.3">
    <property type="protein sequence ID" value="ENSACAP00000000713.3"/>
    <property type="gene ID" value="ENSACAG00000000827.3"/>
</dbReference>
<dbReference type="AlphaFoldDB" id="G1K8S4"/>
<reference evidence="12 13" key="1">
    <citation type="submission" date="2009-12" db="EMBL/GenBank/DDBJ databases">
        <title>The Genome Sequence of Anolis carolinensis (Green Anole Lizard).</title>
        <authorList>
            <consortium name="The Genome Sequencing Platform"/>
            <person name="Di Palma F."/>
            <person name="Alfoldi J."/>
            <person name="Heiman D."/>
            <person name="Young S."/>
            <person name="Grabherr M."/>
            <person name="Johnson J."/>
            <person name="Lander E.S."/>
            <person name="Lindblad-Toh K."/>
        </authorList>
    </citation>
    <scope>NUCLEOTIDE SEQUENCE [LARGE SCALE GENOMIC DNA]</scope>
    <source>
        <strain evidence="12 13">JBL SC #1</strain>
    </source>
</reference>
<keyword evidence="9 10" id="KW-0472">Membrane</keyword>
<dbReference type="GO" id="GO:0005886">
    <property type="term" value="C:plasma membrane"/>
    <property type="evidence" value="ECO:0000318"/>
    <property type="project" value="GO_Central"/>
</dbReference>
<evidence type="ECO:0000256" key="5">
    <source>
        <dbReference type="ARBA" id="ARBA00022475"/>
    </source>
</evidence>
<evidence type="ECO:0008006" key="14">
    <source>
        <dbReference type="Google" id="ProtNLM"/>
    </source>
</evidence>
<feature type="signal peptide" evidence="11">
    <location>
        <begin position="1"/>
        <end position="15"/>
    </location>
</feature>
<dbReference type="Gene3D" id="1.20.140.150">
    <property type="match status" value="1"/>
</dbReference>
<reference evidence="12" key="3">
    <citation type="submission" date="2025-09" db="UniProtKB">
        <authorList>
            <consortium name="Ensembl"/>
        </authorList>
    </citation>
    <scope>IDENTIFICATION</scope>
</reference>
<evidence type="ECO:0000256" key="8">
    <source>
        <dbReference type="ARBA" id="ARBA00022989"/>
    </source>
</evidence>
<dbReference type="GO" id="GO:0005923">
    <property type="term" value="C:bicellular tight junction"/>
    <property type="evidence" value="ECO:0000318"/>
    <property type="project" value="GO_Central"/>
</dbReference>
<keyword evidence="8 10" id="KW-1133">Transmembrane helix</keyword>
<dbReference type="PANTHER" id="PTHR12002">
    <property type="entry name" value="CLAUDIN"/>
    <property type="match status" value="1"/>
</dbReference>
<evidence type="ECO:0000256" key="3">
    <source>
        <dbReference type="ARBA" id="ARBA00008295"/>
    </source>
</evidence>